<name>A0A6C0Y3J3_9GAMM</name>
<evidence type="ECO:0008006" key="4">
    <source>
        <dbReference type="Google" id="ProtNLM"/>
    </source>
</evidence>
<organism evidence="2 3">
    <name type="scientific">Acinetobacter indicus</name>
    <dbReference type="NCBI Taxonomy" id="756892"/>
    <lineage>
        <taxon>Bacteria</taxon>
        <taxon>Pseudomonadati</taxon>
        <taxon>Pseudomonadota</taxon>
        <taxon>Gammaproteobacteria</taxon>
        <taxon>Moraxellales</taxon>
        <taxon>Moraxellaceae</taxon>
        <taxon>Acinetobacter</taxon>
    </lineage>
</organism>
<reference evidence="2 3" key="1">
    <citation type="submission" date="2019-09" db="EMBL/GenBank/DDBJ databases">
        <title>Non-baumannii Acinetobacter spp. carrying blaNDM-1 isolated in China.</title>
        <authorList>
            <person name="Cui C."/>
            <person name="Chen C."/>
            <person name="Sun J."/>
            <person name="Liu Y."/>
        </authorList>
    </citation>
    <scope>NUCLEOTIDE SEQUENCE [LARGE SCALE GENOMIC DNA]</scope>
    <source>
        <strain evidence="2 3">B18</strain>
    </source>
</reference>
<feature type="compositionally biased region" description="Basic and acidic residues" evidence="1">
    <location>
        <begin position="128"/>
        <end position="142"/>
    </location>
</feature>
<dbReference type="AlphaFoldDB" id="A0A6C0Y3J3"/>
<dbReference type="Proteomes" id="UP000503440">
    <property type="component" value="Chromosome"/>
</dbReference>
<feature type="compositionally biased region" description="Basic and acidic residues" evidence="1">
    <location>
        <begin position="269"/>
        <end position="291"/>
    </location>
</feature>
<accession>A0A6C0Y3J3</accession>
<protein>
    <recommendedName>
        <fullName evidence="4">Scaffolding protein</fullName>
    </recommendedName>
</protein>
<gene>
    <name evidence="2" type="ORF">FSC09_10230</name>
</gene>
<feature type="region of interest" description="Disordered" evidence="1">
    <location>
        <begin position="1"/>
        <end position="169"/>
    </location>
</feature>
<sequence>MSIEDLQEELDQEHEADPVEDNQEDQHEGDPEDTQDDETPPTDDETSAEDEEFIITVGDEDPKPSEDDEFNGKPAPTWVKDLRKQSREDKKRIKELEAQLQKSQPAEKPIEVGAKPKLSDFDYDEDKFEQAVEQWHERKRQVEQQQESQRAEEEKAQQAWQQKMQSYEERRQSVAAKVRDFEEVEEAAKDKLSPTQQGILIHAADNPELIMYHLGKNLAKAKELSEITDPIQFAFAAAKLDAQMKIQTRKPATQPERKPSGSGSLNGVVDKKLAQLEAEAERTGDRTELIKYKKSLQK</sequence>
<proteinExistence type="predicted"/>
<evidence type="ECO:0000313" key="3">
    <source>
        <dbReference type="Proteomes" id="UP000503440"/>
    </source>
</evidence>
<feature type="compositionally biased region" description="Acidic residues" evidence="1">
    <location>
        <begin position="1"/>
        <end position="23"/>
    </location>
</feature>
<dbReference type="RefSeq" id="WP_163146012.1">
    <property type="nucleotide sequence ID" value="NZ_CP044455.1"/>
</dbReference>
<dbReference type="EMBL" id="CP044455">
    <property type="protein sequence ID" value="QIC70764.1"/>
    <property type="molecule type" value="Genomic_DNA"/>
</dbReference>
<feature type="compositionally biased region" description="Basic and acidic residues" evidence="1">
    <location>
        <begin position="80"/>
        <end position="97"/>
    </location>
</feature>
<feature type="region of interest" description="Disordered" evidence="1">
    <location>
        <begin position="247"/>
        <end position="298"/>
    </location>
</feature>
<evidence type="ECO:0000256" key="1">
    <source>
        <dbReference type="SAM" id="MobiDB-lite"/>
    </source>
</evidence>
<feature type="compositionally biased region" description="Acidic residues" evidence="1">
    <location>
        <begin position="30"/>
        <end position="53"/>
    </location>
</feature>
<evidence type="ECO:0000313" key="2">
    <source>
        <dbReference type="EMBL" id="QIC70764.1"/>
    </source>
</evidence>